<dbReference type="EC" id="5.6.2.3" evidence="10"/>
<evidence type="ECO:0000256" key="9">
    <source>
        <dbReference type="ARBA" id="ARBA00023235"/>
    </source>
</evidence>
<dbReference type="InterPro" id="IPR036185">
    <property type="entry name" value="DNA_heli_DnaB-like_N_sf"/>
</dbReference>
<evidence type="ECO:0000259" key="12">
    <source>
        <dbReference type="PROSITE" id="PS51199"/>
    </source>
</evidence>
<keyword evidence="7" id="KW-0067">ATP-binding</keyword>
<organism evidence="13 14">
    <name type="scientific">Spirosoma arboris</name>
    <dbReference type="NCBI Taxonomy" id="2682092"/>
    <lineage>
        <taxon>Bacteria</taxon>
        <taxon>Pseudomonadati</taxon>
        <taxon>Bacteroidota</taxon>
        <taxon>Cytophagia</taxon>
        <taxon>Cytophagales</taxon>
        <taxon>Cytophagaceae</taxon>
        <taxon>Spirosoma</taxon>
    </lineage>
</organism>
<dbReference type="Pfam" id="PF00772">
    <property type="entry name" value="DnaB"/>
    <property type="match status" value="1"/>
</dbReference>
<comment type="similarity">
    <text evidence="1">Belongs to the helicase family. DnaB subfamily.</text>
</comment>
<keyword evidence="3" id="KW-0235">DNA replication</keyword>
<dbReference type="GO" id="GO:0003677">
    <property type="term" value="F:DNA binding"/>
    <property type="evidence" value="ECO:0007669"/>
    <property type="project" value="UniProtKB-KW"/>
</dbReference>
<keyword evidence="9" id="KW-0413">Isomerase</keyword>
<name>A0A7K1S6U0_9BACT</name>
<evidence type="ECO:0000256" key="1">
    <source>
        <dbReference type="ARBA" id="ARBA00008428"/>
    </source>
</evidence>
<dbReference type="GO" id="GO:0016787">
    <property type="term" value="F:hydrolase activity"/>
    <property type="evidence" value="ECO:0007669"/>
    <property type="project" value="UniProtKB-KW"/>
</dbReference>
<dbReference type="AlphaFoldDB" id="A0A7K1S6U0"/>
<dbReference type="PROSITE" id="PS51199">
    <property type="entry name" value="SF4_HELICASE"/>
    <property type="match status" value="1"/>
</dbReference>
<dbReference type="InterPro" id="IPR016136">
    <property type="entry name" value="DNA_helicase_N/primase_C"/>
</dbReference>
<dbReference type="Gene3D" id="1.10.860.10">
    <property type="entry name" value="DNAb Helicase, Chain A"/>
    <property type="match status" value="1"/>
</dbReference>
<dbReference type="EMBL" id="WPIN01000002">
    <property type="protein sequence ID" value="MVM29298.1"/>
    <property type="molecule type" value="Genomic_DNA"/>
</dbReference>
<evidence type="ECO:0000256" key="4">
    <source>
        <dbReference type="ARBA" id="ARBA00022741"/>
    </source>
</evidence>
<evidence type="ECO:0000256" key="5">
    <source>
        <dbReference type="ARBA" id="ARBA00022801"/>
    </source>
</evidence>
<evidence type="ECO:0000256" key="7">
    <source>
        <dbReference type="ARBA" id="ARBA00022840"/>
    </source>
</evidence>
<comment type="catalytic activity">
    <reaction evidence="11">
        <text>ATP + H2O = ADP + phosphate + H(+)</text>
        <dbReference type="Rhea" id="RHEA:13065"/>
        <dbReference type="ChEBI" id="CHEBI:15377"/>
        <dbReference type="ChEBI" id="CHEBI:15378"/>
        <dbReference type="ChEBI" id="CHEBI:30616"/>
        <dbReference type="ChEBI" id="CHEBI:43474"/>
        <dbReference type="ChEBI" id="CHEBI:456216"/>
        <dbReference type="EC" id="5.6.2.3"/>
    </reaction>
</comment>
<dbReference type="Proteomes" id="UP000436006">
    <property type="component" value="Unassembled WGS sequence"/>
</dbReference>
<keyword evidence="5" id="KW-0378">Hydrolase</keyword>
<keyword evidence="2" id="KW-0639">Primosome</keyword>
<dbReference type="InterPro" id="IPR007693">
    <property type="entry name" value="DNA_helicase_DnaB-like_N"/>
</dbReference>
<sequence length="456" mass="51424">MNTLNENLFNLKLEAGLLGAILIEPTLIRSALAKLKQETSFFHYAHREVYRAMLELQAEGIQPEVIDVTHRLRGNGSRLTAVDILELTREASLPNFDIRCIQVYELYHRRQAQAAALAYARDLENPSTDVLQAGHQFRQHMDRMESNLPDRRAKVLTDVTRAVLEEMSQQGRHLIKSGIRLFDEAIGGYEPGCLYVLAGRPSMGKSAYLCQQLDGIAVKQKIPLGLLLLEGTDKSIVRRLSTRYCGFSVEDIRLGNTNRDLVAQALAIVAQAPLEIDDLPCSLDRLESRITRLVLNGAQIIFVDYLQRVRDYRPRATAMETITAISGTLKDLAKQLNVPIVALSQLSREPDRRSNWEKRPIMSDLRGSGDLEQDADGIFFLFRPEYYHLEAYRDGIPTANLTEIHIAKSRDGVIRTGDDPVVLYHRLKYSAYYSSRGEFENGEPIGVTIQPGQEGF</sequence>
<evidence type="ECO:0000256" key="11">
    <source>
        <dbReference type="ARBA" id="ARBA00048954"/>
    </source>
</evidence>
<gene>
    <name evidence="13" type="ORF">GO755_04580</name>
</gene>
<evidence type="ECO:0000256" key="10">
    <source>
        <dbReference type="ARBA" id="ARBA00044969"/>
    </source>
</evidence>
<dbReference type="GO" id="GO:0005829">
    <property type="term" value="C:cytosol"/>
    <property type="evidence" value="ECO:0007669"/>
    <property type="project" value="TreeGrafter"/>
</dbReference>
<feature type="domain" description="SF4 helicase" evidence="12">
    <location>
        <begin position="168"/>
        <end position="440"/>
    </location>
</feature>
<dbReference type="RefSeq" id="WP_157583541.1">
    <property type="nucleotide sequence ID" value="NZ_WPIN01000002.1"/>
</dbReference>
<dbReference type="GO" id="GO:1990077">
    <property type="term" value="C:primosome complex"/>
    <property type="evidence" value="ECO:0007669"/>
    <property type="project" value="UniProtKB-KW"/>
</dbReference>
<dbReference type="GO" id="GO:0043139">
    <property type="term" value="F:5'-3' DNA helicase activity"/>
    <property type="evidence" value="ECO:0007669"/>
    <property type="project" value="UniProtKB-EC"/>
</dbReference>
<dbReference type="SUPFAM" id="SSF48024">
    <property type="entry name" value="N-terminal domain of DnaB helicase"/>
    <property type="match status" value="1"/>
</dbReference>
<dbReference type="PANTHER" id="PTHR30153">
    <property type="entry name" value="REPLICATIVE DNA HELICASE DNAB"/>
    <property type="match status" value="1"/>
</dbReference>
<comment type="caution">
    <text evidence="13">The sequence shown here is derived from an EMBL/GenBank/DDBJ whole genome shotgun (WGS) entry which is preliminary data.</text>
</comment>
<dbReference type="PANTHER" id="PTHR30153:SF2">
    <property type="entry name" value="REPLICATIVE DNA HELICASE"/>
    <property type="match status" value="1"/>
</dbReference>
<keyword evidence="4" id="KW-0547">Nucleotide-binding</keyword>
<proteinExistence type="inferred from homology"/>
<dbReference type="SUPFAM" id="SSF52540">
    <property type="entry name" value="P-loop containing nucleoside triphosphate hydrolases"/>
    <property type="match status" value="1"/>
</dbReference>
<protein>
    <recommendedName>
        <fullName evidence="10">DNA 5'-3' helicase</fullName>
        <ecNumber evidence="10">5.6.2.3</ecNumber>
    </recommendedName>
</protein>
<keyword evidence="6" id="KW-0347">Helicase</keyword>
<reference evidence="13 14" key="1">
    <citation type="submission" date="2019-12" db="EMBL/GenBank/DDBJ databases">
        <title>Spirosoma sp. HMF4905 genome sequencing and assembly.</title>
        <authorList>
            <person name="Kang H."/>
            <person name="Cha I."/>
            <person name="Kim H."/>
            <person name="Joh K."/>
        </authorList>
    </citation>
    <scope>NUCLEOTIDE SEQUENCE [LARGE SCALE GENOMIC DNA]</scope>
    <source>
        <strain evidence="13 14">HMF4905</strain>
    </source>
</reference>
<keyword evidence="8" id="KW-0238">DNA-binding</keyword>
<dbReference type="Pfam" id="PF03796">
    <property type="entry name" value="DnaB_C"/>
    <property type="match status" value="1"/>
</dbReference>
<evidence type="ECO:0000313" key="14">
    <source>
        <dbReference type="Proteomes" id="UP000436006"/>
    </source>
</evidence>
<evidence type="ECO:0000256" key="2">
    <source>
        <dbReference type="ARBA" id="ARBA00022515"/>
    </source>
</evidence>
<evidence type="ECO:0000256" key="6">
    <source>
        <dbReference type="ARBA" id="ARBA00022806"/>
    </source>
</evidence>
<evidence type="ECO:0000256" key="8">
    <source>
        <dbReference type="ARBA" id="ARBA00023125"/>
    </source>
</evidence>
<dbReference type="InterPro" id="IPR027417">
    <property type="entry name" value="P-loop_NTPase"/>
</dbReference>
<dbReference type="GO" id="GO:0005524">
    <property type="term" value="F:ATP binding"/>
    <property type="evidence" value="ECO:0007669"/>
    <property type="project" value="UniProtKB-KW"/>
</dbReference>
<dbReference type="GO" id="GO:0006269">
    <property type="term" value="P:DNA replication, synthesis of primer"/>
    <property type="evidence" value="ECO:0007669"/>
    <property type="project" value="UniProtKB-KW"/>
</dbReference>
<accession>A0A7K1S6U0</accession>
<dbReference type="InterPro" id="IPR007694">
    <property type="entry name" value="DNA_helicase_DnaB-like_C"/>
</dbReference>
<evidence type="ECO:0000256" key="3">
    <source>
        <dbReference type="ARBA" id="ARBA00022705"/>
    </source>
</evidence>
<dbReference type="Gene3D" id="3.40.50.300">
    <property type="entry name" value="P-loop containing nucleotide triphosphate hydrolases"/>
    <property type="match status" value="1"/>
</dbReference>
<evidence type="ECO:0000313" key="13">
    <source>
        <dbReference type="EMBL" id="MVM29298.1"/>
    </source>
</evidence>
<keyword evidence="14" id="KW-1185">Reference proteome</keyword>